<dbReference type="PANTHER" id="PTHR22957">
    <property type="entry name" value="TBC1 DOMAIN FAMILY MEMBER GTPASE-ACTIVATING PROTEIN"/>
    <property type="match status" value="1"/>
</dbReference>
<dbReference type="PROSITE" id="PS50086">
    <property type="entry name" value="TBC_RABGAP"/>
    <property type="match status" value="1"/>
</dbReference>
<feature type="region of interest" description="Disordered" evidence="2">
    <location>
        <begin position="576"/>
        <end position="636"/>
    </location>
</feature>
<proteinExistence type="predicted"/>
<evidence type="ECO:0000259" key="3">
    <source>
        <dbReference type="PROSITE" id="PS50086"/>
    </source>
</evidence>
<evidence type="ECO:0000256" key="2">
    <source>
        <dbReference type="SAM" id="MobiDB-lite"/>
    </source>
</evidence>
<evidence type="ECO:0000256" key="1">
    <source>
        <dbReference type="ARBA" id="ARBA00022468"/>
    </source>
</evidence>
<dbReference type="VEuPathDB" id="FungiDB:AB675_8538"/>
<feature type="compositionally biased region" description="Basic and acidic residues" evidence="2">
    <location>
        <begin position="661"/>
        <end position="671"/>
    </location>
</feature>
<feature type="domain" description="Rab-GAP TBC" evidence="3">
    <location>
        <begin position="36"/>
        <end position="294"/>
    </location>
</feature>
<dbReference type="SUPFAM" id="SSF47923">
    <property type="entry name" value="Ypt/Rab-GAP domain of gyp1p"/>
    <property type="match status" value="2"/>
</dbReference>
<comment type="caution">
    <text evidence="4">The sequence shown here is derived from an EMBL/GenBank/DDBJ whole genome shotgun (WGS) entry which is preliminary data.</text>
</comment>
<dbReference type="Gene3D" id="1.10.8.270">
    <property type="entry name" value="putative rabgap domain of human tbc1 domain family member 14 like domains"/>
    <property type="match status" value="1"/>
</dbReference>
<organism evidence="4 5">
    <name type="scientific">Cyphellophora attinorum</name>
    <dbReference type="NCBI Taxonomy" id="1664694"/>
    <lineage>
        <taxon>Eukaryota</taxon>
        <taxon>Fungi</taxon>
        <taxon>Dikarya</taxon>
        <taxon>Ascomycota</taxon>
        <taxon>Pezizomycotina</taxon>
        <taxon>Eurotiomycetes</taxon>
        <taxon>Chaetothyriomycetidae</taxon>
        <taxon>Chaetothyriales</taxon>
        <taxon>Cyphellophoraceae</taxon>
        <taxon>Cyphellophora</taxon>
    </lineage>
</organism>
<dbReference type="FunFam" id="1.10.8.270:FF:000031">
    <property type="entry name" value="TBC1 domain family member 5"/>
    <property type="match status" value="1"/>
</dbReference>
<name>A0A0N1P1S9_9EURO</name>
<dbReference type="FunFam" id="1.10.472.80:FF:000038">
    <property type="entry name" value="TBC1 domain family member 5"/>
    <property type="match status" value="1"/>
</dbReference>
<feature type="compositionally biased region" description="Basic and acidic residues" evidence="2">
    <location>
        <begin position="678"/>
        <end position="687"/>
    </location>
</feature>
<gene>
    <name evidence="4" type="ORF">AB675_8538</name>
</gene>
<reference evidence="4 5" key="1">
    <citation type="submission" date="2015-06" db="EMBL/GenBank/DDBJ databases">
        <title>Draft genome of the ant-associated black yeast Phialophora attae CBS 131958.</title>
        <authorList>
            <person name="Moreno L.F."/>
            <person name="Stielow B.J."/>
            <person name="de Hoog S."/>
            <person name="Vicente V.A."/>
            <person name="Weiss V.A."/>
            <person name="de Vries M."/>
            <person name="Cruz L.M."/>
            <person name="Souza E.M."/>
        </authorList>
    </citation>
    <scope>NUCLEOTIDE SEQUENCE [LARGE SCALE GENOMIC DNA]</scope>
    <source>
        <strain evidence="4 5">CBS 131958</strain>
    </source>
</reference>
<feature type="compositionally biased region" description="Polar residues" evidence="2">
    <location>
        <begin position="386"/>
        <end position="396"/>
    </location>
</feature>
<dbReference type="InterPro" id="IPR035969">
    <property type="entry name" value="Rab-GAP_TBC_sf"/>
</dbReference>
<keyword evidence="5" id="KW-1185">Reference proteome</keyword>
<dbReference type="PANTHER" id="PTHR22957:SF337">
    <property type="entry name" value="TBC1 DOMAIN FAMILY MEMBER 5"/>
    <property type="match status" value="1"/>
</dbReference>
<feature type="compositionally biased region" description="Basic and acidic residues" evidence="2">
    <location>
        <begin position="368"/>
        <end position="384"/>
    </location>
</feature>
<feature type="compositionally biased region" description="Low complexity" evidence="2">
    <location>
        <begin position="587"/>
        <end position="603"/>
    </location>
</feature>
<dbReference type="Proteomes" id="UP000038010">
    <property type="component" value="Unassembled WGS sequence"/>
</dbReference>
<feature type="region of interest" description="Disordered" evidence="2">
    <location>
        <begin position="354"/>
        <end position="403"/>
    </location>
</feature>
<feature type="region of interest" description="Disordered" evidence="2">
    <location>
        <begin position="654"/>
        <end position="736"/>
    </location>
</feature>
<protein>
    <submittedName>
        <fullName evidence="4">TBC1 domain family member 5</fullName>
    </submittedName>
</protein>
<dbReference type="RefSeq" id="XP_018004220.1">
    <property type="nucleotide sequence ID" value="XM_018148991.1"/>
</dbReference>
<dbReference type="InterPro" id="IPR000195">
    <property type="entry name" value="Rab-GAP-TBC_dom"/>
</dbReference>
<dbReference type="Pfam" id="PF00566">
    <property type="entry name" value="RabGAP-TBC"/>
    <property type="match status" value="1"/>
</dbReference>
<dbReference type="STRING" id="1664694.A0A0N1P1S9"/>
<keyword evidence="1" id="KW-0343">GTPase activation</keyword>
<sequence length="736" mass="82244">MRKDILTRWKLIFEESLGLDLRQSVRDGDGIDGKDPCEDGLRSICWKAFLLYGPVSRASWPKQLADSRSTYTSLRDHFLRFIDNPNDLHSNADPLDDDNTSPWATLRQDELAREEIFNDVTRCMQDNFFFREPETQRMLLDILFIYAKLNPDLGYRQGMHELLAPLLWVVQQDAVDHDTVTAEDRQAEGFDFMIEVLDHRQREADAFSLFCAVMQTAKSFYEMGDNRDSSPIIARSRRIHDDLLSIFDPELALHLQVAGVLPQIYAIRWVRLLFGREFDFADVLRLWDILFAEKLRSDIIDMTCVAMLLRMRWSLVEADYSTAITTLTHVKLPSSETEHDTRGLARDSAELIQKHSGRKPKVQSAQPDRARLSLDQIRTPERRGSRTPQYRPSPNLSPARFSGPQRQLESLFNDVSGGIKNRAEGWTSVSKAVRGAVGEVRRNMAQYQPNHSREASVDVPRQPSSQAIADTTEGRALLQKLSSLEERNKALAKMLDSALECLRKTEGSNGSPEGALETFNVSLAKIQFVAVYLSDSDIPIPREEFSTSTAAEVVKQTAPKEASTAMAATDEIEKVSENISSPAVQISEPASAATTEALSSSEPVQKPAVPQQAEKGAAEPSLDVKSSPPTRPSLQDASFSFMLGENRHRSSFVTSVNALPEHQRRSIDQPDARPGSRRGSEVAKDSVSKGPTIDTSKQSQRPAKGKLKGKKEGNQNSDDEDGWRMSSFRGGQGGPL</sequence>
<dbReference type="EMBL" id="LFJN01000003">
    <property type="protein sequence ID" value="KPI44257.1"/>
    <property type="molecule type" value="Genomic_DNA"/>
</dbReference>
<dbReference type="GeneID" id="28740871"/>
<dbReference type="AlphaFoldDB" id="A0A0N1P1S9"/>
<dbReference type="GO" id="GO:0005096">
    <property type="term" value="F:GTPase activator activity"/>
    <property type="evidence" value="ECO:0007669"/>
    <property type="project" value="UniProtKB-KW"/>
</dbReference>
<dbReference type="SMART" id="SM00164">
    <property type="entry name" value="TBC"/>
    <property type="match status" value="1"/>
</dbReference>
<dbReference type="OrthoDB" id="27140at2759"/>
<accession>A0A0N1P1S9</accession>
<evidence type="ECO:0000313" key="5">
    <source>
        <dbReference type="Proteomes" id="UP000038010"/>
    </source>
</evidence>
<dbReference type="Gene3D" id="1.10.472.80">
    <property type="entry name" value="Ypt/Rab-GAP domain of gyp1p, domain 3"/>
    <property type="match status" value="1"/>
</dbReference>
<evidence type="ECO:0000313" key="4">
    <source>
        <dbReference type="EMBL" id="KPI44257.1"/>
    </source>
</evidence>